<dbReference type="Proteomes" id="UP000230025">
    <property type="component" value="Unassembled WGS sequence"/>
</dbReference>
<evidence type="ECO:0000259" key="1">
    <source>
        <dbReference type="Pfam" id="PF13614"/>
    </source>
</evidence>
<protein>
    <submittedName>
        <fullName evidence="2">Sporulation initiation inhibitor Soj</fullName>
    </submittedName>
</protein>
<dbReference type="Pfam" id="PF13614">
    <property type="entry name" value="AAA_31"/>
    <property type="match status" value="1"/>
</dbReference>
<accession>A0A2M7GYR9</accession>
<dbReference type="InterPro" id="IPR027417">
    <property type="entry name" value="P-loop_NTPase"/>
</dbReference>
<dbReference type="InterPro" id="IPR025669">
    <property type="entry name" value="AAA_dom"/>
</dbReference>
<dbReference type="PIRSF" id="PIRSF009320">
    <property type="entry name" value="Nuc_binding_HP_1000"/>
    <property type="match status" value="1"/>
</dbReference>
<name>A0A2M7GYR9_9BACT</name>
<dbReference type="CDD" id="cd02042">
    <property type="entry name" value="ParAB_family"/>
    <property type="match status" value="1"/>
</dbReference>
<proteinExistence type="predicted"/>
<evidence type="ECO:0000313" key="3">
    <source>
        <dbReference type="Proteomes" id="UP000230025"/>
    </source>
</evidence>
<dbReference type="InterPro" id="IPR050678">
    <property type="entry name" value="DNA_Partitioning_ATPase"/>
</dbReference>
<sequence>MVNISVANQKGGVGKTVTAFHLSYLFARDNKKILLVDIDPQGNLTSCFTEELEEENNVRLIFEKQNPKPKEVEKNLFLIGSDITLSKYETDSKLENFYKLKNLLENQDFDIVLIDTPPSLGLFTSNAFITSDFVLAPLDISKFSLIGLKDLLETVEKIKVNARTNLKVLGIILCAAQERLNLYKEIKNKLEETYKGLLFRTVIPASVRVKESIGESKPIFDTSPNHKVSNAYKDLYEEIKVRMK</sequence>
<gene>
    <name evidence="2" type="ORF">COW28_03530</name>
</gene>
<comment type="caution">
    <text evidence="2">The sequence shown here is derived from an EMBL/GenBank/DDBJ whole genome shotgun (WGS) entry which is preliminary data.</text>
</comment>
<evidence type="ECO:0000313" key="2">
    <source>
        <dbReference type="EMBL" id="PIW33632.1"/>
    </source>
</evidence>
<feature type="domain" description="AAA" evidence="1">
    <location>
        <begin position="3"/>
        <end position="168"/>
    </location>
</feature>
<dbReference type="PANTHER" id="PTHR13696:SF52">
    <property type="entry name" value="PARA FAMILY PROTEIN CT_582"/>
    <property type="match status" value="1"/>
</dbReference>
<dbReference type="SUPFAM" id="SSF52540">
    <property type="entry name" value="P-loop containing nucleoside triphosphate hydrolases"/>
    <property type="match status" value="1"/>
</dbReference>
<dbReference type="Gene3D" id="3.40.50.300">
    <property type="entry name" value="P-loop containing nucleotide triphosphate hydrolases"/>
    <property type="match status" value="1"/>
</dbReference>
<reference evidence="3" key="1">
    <citation type="submission" date="2017-09" db="EMBL/GenBank/DDBJ databases">
        <title>Depth-based differentiation of microbial function through sediment-hosted aquifers and enrichment of novel symbionts in the deep terrestrial subsurface.</title>
        <authorList>
            <person name="Probst A.J."/>
            <person name="Ladd B."/>
            <person name="Jarett J.K."/>
            <person name="Geller-Mcgrath D.E."/>
            <person name="Sieber C.M.K."/>
            <person name="Emerson J.B."/>
            <person name="Anantharaman K."/>
            <person name="Thomas B.C."/>
            <person name="Malmstrom R."/>
            <person name="Stieglmeier M."/>
            <person name="Klingl A."/>
            <person name="Woyke T."/>
            <person name="Ryan C.M."/>
            <person name="Banfield J.F."/>
        </authorList>
    </citation>
    <scope>NUCLEOTIDE SEQUENCE [LARGE SCALE GENOMIC DNA]</scope>
</reference>
<dbReference type="AlphaFoldDB" id="A0A2M7GYR9"/>
<organism evidence="2 3">
    <name type="scientific">bacterium (Candidatus Ratteibacteria) CG15_BIG_FIL_POST_REV_8_21_14_020_41_12</name>
    <dbReference type="NCBI Taxonomy" id="2014291"/>
    <lineage>
        <taxon>Bacteria</taxon>
        <taxon>Candidatus Ratteibacteria</taxon>
    </lineage>
</organism>
<dbReference type="EMBL" id="PFFY01000163">
    <property type="protein sequence ID" value="PIW33632.1"/>
    <property type="molecule type" value="Genomic_DNA"/>
</dbReference>
<dbReference type="PANTHER" id="PTHR13696">
    <property type="entry name" value="P-LOOP CONTAINING NUCLEOSIDE TRIPHOSPHATE HYDROLASE"/>
    <property type="match status" value="1"/>
</dbReference>